<dbReference type="EMBL" id="FNNJ01000002">
    <property type="protein sequence ID" value="SDW76025.1"/>
    <property type="molecule type" value="Genomic_DNA"/>
</dbReference>
<dbReference type="InterPro" id="IPR014710">
    <property type="entry name" value="RmlC-like_jellyroll"/>
</dbReference>
<name>A0A1H2W671_9FLAO</name>
<protein>
    <submittedName>
        <fullName evidence="5">Transcriptional regulator, AraC family</fullName>
    </submittedName>
</protein>
<dbReference type="SUPFAM" id="SSF51182">
    <property type="entry name" value="RmlC-like cupins"/>
    <property type="match status" value="1"/>
</dbReference>
<keyword evidence="2" id="KW-0238">DNA-binding</keyword>
<dbReference type="SUPFAM" id="SSF46689">
    <property type="entry name" value="Homeodomain-like"/>
    <property type="match status" value="2"/>
</dbReference>
<sequence length="281" mass="33002">MKAVFEPIYNSLNQSFHYGMFQNNEFKTPWHYHPEWELTFITESTGIRSVGNSIQAYSAGELVLLGPNLPHCWKTNSTNEQTAKSTFIQFNKDLLGKDWLEKEEFLLIKKLLEASKYGLIFNDEISKIVGNKMLHMNFISPTLRMIEIIKILHELSLEKYEVLSLGARFDVNSIVSDRIEKIIDFVENNYQHKIDASQLGELVFMTSVSFSKFFKKAFNKTFTSYLNEYRVSRACELLKESEFSVEQIAFETGYQNLSFFHRQFKLFTKKTPANYRQEFYK</sequence>
<dbReference type="Proteomes" id="UP000199595">
    <property type="component" value="Unassembled WGS sequence"/>
</dbReference>
<dbReference type="GO" id="GO:0043565">
    <property type="term" value="F:sequence-specific DNA binding"/>
    <property type="evidence" value="ECO:0007669"/>
    <property type="project" value="InterPro"/>
</dbReference>
<dbReference type="Gene3D" id="2.60.120.10">
    <property type="entry name" value="Jelly Rolls"/>
    <property type="match status" value="1"/>
</dbReference>
<dbReference type="RefSeq" id="WP_090120745.1">
    <property type="nucleotide sequence ID" value="NZ_FNNJ01000002.1"/>
</dbReference>
<dbReference type="PROSITE" id="PS01124">
    <property type="entry name" value="HTH_ARAC_FAMILY_2"/>
    <property type="match status" value="1"/>
</dbReference>
<feature type="domain" description="HTH araC/xylS-type" evidence="4">
    <location>
        <begin position="180"/>
        <end position="278"/>
    </location>
</feature>
<reference evidence="5 6" key="1">
    <citation type="submission" date="2016-10" db="EMBL/GenBank/DDBJ databases">
        <authorList>
            <person name="de Groot N.N."/>
        </authorList>
    </citation>
    <scope>NUCLEOTIDE SEQUENCE [LARGE SCALE GENOMIC DNA]</scope>
    <source>
        <strain evidence="5 6">DSM 24956</strain>
    </source>
</reference>
<dbReference type="CDD" id="cd06976">
    <property type="entry name" value="cupin_MtlR-like_N"/>
    <property type="match status" value="1"/>
</dbReference>
<proteinExistence type="predicted"/>
<organism evidence="5 6">
    <name type="scientific">Lutibacter oricola</name>
    <dbReference type="NCBI Taxonomy" id="762486"/>
    <lineage>
        <taxon>Bacteria</taxon>
        <taxon>Pseudomonadati</taxon>
        <taxon>Bacteroidota</taxon>
        <taxon>Flavobacteriia</taxon>
        <taxon>Flavobacteriales</taxon>
        <taxon>Flavobacteriaceae</taxon>
        <taxon>Lutibacter</taxon>
    </lineage>
</organism>
<accession>A0A1H2W671</accession>
<evidence type="ECO:0000313" key="5">
    <source>
        <dbReference type="EMBL" id="SDW76025.1"/>
    </source>
</evidence>
<evidence type="ECO:0000256" key="2">
    <source>
        <dbReference type="ARBA" id="ARBA00023125"/>
    </source>
</evidence>
<evidence type="ECO:0000256" key="3">
    <source>
        <dbReference type="ARBA" id="ARBA00023163"/>
    </source>
</evidence>
<evidence type="ECO:0000256" key="1">
    <source>
        <dbReference type="ARBA" id="ARBA00023015"/>
    </source>
</evidence>
<keyword evidence="6" id="KW-1185">Reference proteome</keyword>
<dbReference type="PANTHER" id="PTHR43280">
    <property type="entry name" value="ARAC-FAMILY TRANSCRIPTIONAL REGULATOR"/>
    <property type="match status" value="1"/>
</dbReference>
<gene>
    <name evidence="5" type="ORF">SAMN05444411_102119</name>
</gene>
<dbReference type="Pfam" id="PF12833">
    <property type="entry name" value="HTH_18"/>
    <property type="match status" value="1"/>
</dbReference>
<dbReference type="STRING" id="762486.SAMN05444411_102119"/>
<dbReference type="Gene3D" id="1.10.10.60">
    <property type="entry name" value="Homeodomain-like"/>
    <property type="match status" value="2"/>
</dbReference>
<dbReference type="PROSITE" id="PS00041">
    <property type="entry name" value="HTH_ARAC_FAMILY_1"/>
    <property type="match status" value="1"/>
</dbReference>
<dbReference type="InterPro" id="IPR018060">
    <property type="entry name" value="HTH_AraC"/>
</dbReference>
<dbReference type="InterPro" id="IPR009057">
    <property type="entry name" value="Homeodomain-like_sf"/>
</dbReference>
<keyword evidence="3" id="KW-0804">Transcription</keyword>
<evidence type="ECO:0000259" key="4">
    <source>
        <dbReference type="PROSITE" id="PS01124"/>
    </source>
</evidence>
<dbReference type="InterPro" id="IPR018062">
    <property type="entry name" value="HTH_AraC-typ_CS"/>
</dbReference>
<dbReference type="AlphaFoldDB" id="A0A1H2W671"/>
<keyword evidence="1" id="KW-0805">Transcription regulation</keyword>
<evidence type="ECO:0000313" key="6">
    <source>
        <dbReference type="Proteomes" id="UP000199595"/>
    </source>
</evidence>
<dbReference type="GO" id="GO:0003700">
    <property type="term" value="F:DNA-binding transcription factor activity"/>
    <property type="evidence" value="ECO:0007669"/>
    <property type="project" value="InterPro"/>
</dbReference>
<dbReference type="OrthoDB" id="1410704at2"/>
<dbReference type="SMART" id="SM00342">
    <property type="entry name" value="HTH_ARAC"/>
    <property type="match status" value="1"/>
</dbReference>
<dbReference type="PANTHER" id="PTHR43280:SF27">
    <property type="entry name" value="TRANSCRIPTIONAL REGULATOR MTLR"/>
    <property type="match status" value="1"/>
</dbReference>
<dbReference type="InterPro" id="IPR011051">
    <property type="entry name" value="RmlC_Cupin_sf"/>
</dbReference>